<dbReference type="GO" id="GO:0051539">
    <property type="term" value="F:4 iron, 4 sulfur cluster binding"/>
    <property type="evidence" value="ECO:0007669"/>
    <property type="project" value="UniProtKB-KW"/>
</dbReference>
<dbReference type="AlphaFoldDB" id="A0A7R9V9G1"/>
<protein>
    <recommendedName>
        <fullName evidence="3">quinolinate synthase</fullName>
        <ecNumber evidence="3">2.5.1.72</ecNumber>
    </recommendedName>
</protein>
<dbReference type="UniPathway" id="UPA00253">
    <property type="reaction ID" value="UER00327"/>
</dbReference>
<organism evidence="11">
    <name type="scientific">Chlamydomonas euryale</name>
    <dbReference type="NCBI Taxonomy" id="1486919"/>
    <lineage>
        <taxon>Eukaryota</taxon>
        <taxon>Viridiplantae</taxon>
        <taxon>Chlorophyta</taxon>
        <taxon>core chlorophytes</taxon>
        <taxon>Chlorophyceae</taxon>
        <taxon>CS clade</taxon>
        <taxon>Chlamydomonadales</taxon>
        <taxon>Chlamydomonadaceae</taxon>
        <taxon>Chlamydomonas</taxon>
    </lineage>
</organism>
<evidence type="ECO:0000256" key="4">
    <source>
        <dbReference type="ARBA" id="ARBA00022485"/>
    </source>
</evidence>
<evidence type="ECO:0000256" key="2">
    <source>
        <dbReference type="ARBA" id="ARBA00005065"/>
    </source>
</evidence>
<dbReference type="PANTHER" id="PTHR30573">
    <property type="entry name" value="QUINOLINATE SYNTHETASE A"/>
    <property type="match status" value="1"/>
</dbReference>
<dbReference type="GO" id="GO:0008987">
    <property type="term" value="F:quinolinate synthetase A activity"/>
    <property type="evidence" value="ECO:0007669"/>
    <property type="project" value="InterPro"/>
</dbReference>
<evidence type="ECO:0000259" key="10">
    <source>
        <dbReference type="Pfam" id="PF02657"/>
    </source>
</evidence>
<dbReference type="Pfam" id="PF02445">
    <property type="entry name" value="NadA"/>
    <property type="match status" value="1"/>
</dbReference>
<keyword evidence="6" id="KW-0808">Transferase</keyword>
<keyword evidence="8" id="KW-0408">Iron</keyword>
<keyword evidence="4" id="KW-0004">4Fe-4S</keyword>
<dbReference type="Gene3D" id="3.40.50.10800">
    <property type="entry name" value="NadA-like"/>
    <property type="match status" value="2"/>
</dbReference>
<dbReference type="InterPro" id="IPR036094">
    <property type="entry name" value="NadA_sf"/>
</dbReference>
<keyword evidence="9" id="KW-0411">Iron-sulfur</keyword>
<dbReference type="SUPFAM" id="SSF142754">
    <property type="entry name" value="NadA-like"/>
    <property type="match status" value="1"/>
</dbReference>
<keyword evidence="7" id="KW-0479">Metal-binding</keyword>
<dbReference type="SUPFAM" id="SSF82649">
    <property type="entry name" value="SufE/NifU"/>
    <property type="match status" value="1"/>
</dbReference>
<evidence type="ECO:0000256" key="9">
    <source>
        <dbReference type="ARBA" id="ARBA00023014"/>
    </source>
</evidence>
<dbReference type="PANTHER" id="PTHR30573:SF0">
    <property type="entry name" value="QUINOLINATE SYNTHASE, CHLOROPLASTIC"/>
    <property type="match status" value="1"/>
</dbReference>
<evidence type="ECO:0000256" key="1">
    <source>
        <dbReference type="ARBA" id="ARBA00001966"/>
    </source>
</evidence>
<evidence type="ECO:0000256" key="5">
    <source>
        <dbReference type="ARBA" id="ARBA00022642"/>
    </source>
</evidence>
<dbReference type="Pfam" id="PF02657">
    <property type="entry name" value="SufE"/>
    <property type="match status" value="1"/>
</dbReference>
<keyword evidence="5" id="KW-0662">Pyridine nucleotide biosynthesis</keyword>
<gene>
    <name evidence="11" type="ORF">CEUR00632_LOCUS8472</name>
</gene>
<sequence length="570" mass="59129">MLRSRGAAAGCTRTPPSQLCCSPAVAHSAMPSQAVQAAAQRRPTHGLARCAAAGPSGCGAAAQPCRVQRPAAAAAAAAAGAAPAAAAARVGYSLSRGCGSAQRVTTRAASPAQEVSAESPAVPEGIAALTARFALMDDPRAKAAALLAAAKRLPPMEDSAKTTANRVMGCTAQVWVDAQLKADGTLAFSGASDSELSAGLAALLCEALSGLTPEQVLSVEDDALQALALGPAVLAPSRANGFANMLVTMKKRARALAGQLPPAFPSLLVTSEGLTPRGAFAQAQAQYLAPNPADVDRLASLLSEKKMGVVAHFYMDPEVQGVLMSAAERWPHIHISDSLVMADSAVGMAEAGCKYIAVLGVDFMSENVRAILDEAGHSDVMVYRMSEHAIGCSLAEAAESEQYNSYLATAGQTPNSLHVVYINTSLRTKATADSLLPTITCTSSNVVQTVLQAFAQVPDATVWYGPDTYMGRNLAQLFATLAELPDAEVAALHPAHTSASVKALLPRLHYYEDGTCIVHHIFGGETCDAVRKAYSDAYLTAHFEVPGEMFTLAMEVWRPGGAPGRCSTRC</sequence>
<dbReference type="Gene3D" id="3.90.1010.10">
    <property type="match status" value="1"/>
</dbReference>
<dbReference type="GO" id="GO:0046872">
    <property type="term" value="F:metal ion binding"/>
    <property type="evidence" value="ECO:0007669"/>
    <property type="project" value="UniProtKB-KW"/>
</dbReference>
<dbReference type="EMBL" id="HBEC01018052">
    <property type="protein sequence ID" value="CAD8288433.1"/>
    <property type="molecule type" value="Transcribed_RNA"/>
</dbReference>
<feature type="domain" description="Fe-S metabolism associated" evidence="10">
    <location>
        <begin position="132"/>
        <end position="251"/>
    </location>
</feature>
<reference evidence="11" key="1">
    <citation type="submission" date="2021-01" db="EMBL/GenBank/DDBJ databases">
        <authorList>
            <person name="Corre E."/>
            <person name="Pelletier E."/>
            <person name="Niang G."/>
            <person name="Scheremetjew M."/>
            <person name="Finn R."/>
            <person name="Kale V."/>
            <person name="Holt S."/>
            <person name="Cochrane G."/>
            <person name="Meng A."/>
            <person name="Brown T."/>
            <person name="Cohen L."/>
        </authorList>
    </citation>
    <scope>NUCLEOTIDE SEQUENCE</scope>
    <source>
        <strain evidence="11">CCMP219</strain>
    </source>
</reference>
<comment type="pathway">
    <text evidence="2">Cofactor biosynthesis; NAD(+) biosynthesis; quinolinate from iminoaspartate: step 1/1.</text>
</comment>
<dbReference type="InterPro" id="IPR003808">
    <property type="entry name" value="Fe-S_metab-assoc_dom"/>
</dbReference>
<evidence type="ECO:0000256" key="8">
    <source>
        <dbReference type="ARBA" id="ARBA00023004"/>
    </source>
</evidence>
<evidence type="ECO:0000256" key="3">
    <source>
        <dbReference type="ARBA" id="ARBA00012669"/>
    </source>
</evidence>
<dbReference type="FunFam" id="3.40.50.10800:FF:000008">
    <property type="entry name" value="Quinolinate synthase chloroplastic"/>
    <property type="match status" value="1"/>
</dbReference>
<name>A0A7R9V9G1_9CHLO</name>
<evidence type="ECO:0000313" key="11">
    <source>
        <dbReference type="EMBL" id="CAD8288433.1"/>
    </source>
</evidence>
<proteinExistence type="predicted"/>
<evidence type="ECO:0000256" key="6">
    <source>
        <dbReference type="ARBA" id="ARBA00022679"/>
    </source>
</evidence>
<evidence type="ECO:0000256" key="7">
    <source>
        <dbReference type="ARBA" id="ARBA00022723"/>
    </source>
</evidence>
<dbReference type="GO" id="GO:0034628">
    <property type="term" value="P:'de novo' NAD+ biosynthetic process from L-aspartate"/>
    <property type="evidence" value="ECO:0007669"/>
    <property type="project" value="TreeGrafter"/>
</dbReference>
<dbReference type="InterPro" id="IPR003473">
    <property type="entry name" value="NadA"/>
</dbReference>
<comment type="cofactor">
    <cofactor evidence="1">
        <name>[4Fe-4S] cluster</name>
        <dbReference type="ChEBI" id="CHEBI:49883"/>
    </cofactor>
</comment>
<accession>A0A7R9V9G1</accession>
<dbReference type="EC" id="2.5.1.72" evidence="3"/>
<dbReference type="GO" id="GO:0009507">
    <property type="term" value="C:chloroplast"/>
    <property type="evidence" value="ECO:0007669"/>
    <property type="project" value="TreeGrafter"/>
</dbReference>